<evidence type="ECO:0000259" key="5">
    <source>
        <dbReference type="PROSITE" id="PS50977"/>
    </source>
</evidence>
<dbReference type="RefSeq" id="WP_341409997.1">
    <property type="nucleotide sequence ID" value="NZ_JBBUTH010000004.1"/>
</dbReference>
<evidence type="ECO:0000313" key="6">
    <source>
        <dbReference type="EMBL" id="MEK8050314.1"/>
    </source>
</evidence>
<comment type="caution">
    <text evidence="6">The sequence shown here is derived from an EMBL/GenBank/DDBJ whole genome shotgun (WGS) entry which is preliminary data.</text>
</comment>
<dbReference type="InterPro" id="IPR036271">
    <property type="entry name" value="Tet_transcr_reg_TetR-rel_C_sf"/>
</dbReference>
<feature type="domain" description="HTH tetR-type" evidence="5">
    <location>
        <begin position="9"/>
        <end position="69"/>
    </location>
</feature>
<accession>A0ABU9CHX0</accession>
<keyword evidence="7" id="KW-1185">Reference proteome</keyword>
<keyword evidence="1" id="KW-0805">Transcription regulation</keyword>
<evidence type="ECO:0000256" key="1">
    <source>
        <dbReference type="ARBA" id="ARBA00023015"/>
    </source>
</evidence>
<dbReference type="InterPro" id="IPR001647">
    <property type="entry name" value="HTH_TetR"/>
</dbReference>
<reference evidence="6 7" key="1">
    <citation type="submission" date="2024-04" db="EMBL/GenBank/DDBJ databases">
        <title>Novel species of the genus Ideonella isolated from streams.</title>
        <authorList>
            <person name="Lu H."/>
        </authorList>
    </citation>
    <scope>NUCLEOTIDE SEQUENCE [LARGE SCALE GENOMIC DNA]</scope>
    <source>
        <strain evidence="6 7">DXS22W</strain>
    </source>
</reference>
<dbReference type="SUPFAM" id="SSF46689">
    <property type="entry name" value="Homeodomain-like"/>
    <property type="match status" value="1"/>
</dbReference>
<dbReference type="Gene3D" id="1.10.10.60">
    <property type="entry name" value="Homeodomain-like"/>
    <property type="match status" value="1"/>
</dbReference>
<dbReference type="Pfam" id="PF00440">
    <property type="entry name" value="TetR_N"/>
    <property type="match status" value="1"/>
</dbReference>
<sequence>MRYAAHHKQATRDKLLDSSRAIAKRQGFDSTGVDALMQAIGLSGGAFYSHFGSKAELFAALVARELDHSAQMLGITGDASPDGAERDADSDAHLRRTQLARSLKRYLSTAHAQQPEAGCALPALGAEIARAGPPVRAAVEQSLKRLQRQWAGALEGDADTAWALLSQCVGALMLARVVESERTRQEILAANRRAALATATAASSNDR</sequence>
<keyword evidence="3" id="KW-0804">Transcription</keyword>
<dbReference type="EMBL" id="JBBUTH010000004">
    <property type="protein sequence ID" value="MEK8050314.1"/>
    <property type="molecule type" value="Genomic_DNA"/>
</dbReference>
<dbReference type="PANTHER" id="PTHR47506">
    <property type="entry name" value="TRANSCRIPTIONAL REGULATORY PROTEIN"/>
    <property type="match status" value="1"/>
</dbReference>
<gene>
    <name evidence="6" type="ORF">AACH10_08685</name>
</gene>
<evidence type="ECO:0000313" key="7">
    <source>
        <dbReference type="Proteomes" id="UP001365405"/>
    </source>
</evidence>
<dbReference type="PANTHER" id="PTHR47506:SF7">
    <property type="entry name" value="TRANSCRIPTIONAL REGULATORY PROTEIN"/>
    <property type="match status" value="1"/>
</dbReference>
<dbReference type="SUPFAM" id="SSF48498">
    <property type="entry name" value="Tetracyclin repressor-like, C-terminal domain"/>
    <property type="match status" value="1"/>
</dbReference>
<evidence type="ECO:0000256" key="3">
    <source>
        <dbReference type="ARBA" id="ARBA00023163"/>
    </source>
</evidence>
<dbReference type="InterPro" id="IPR009057">
    <property type="entry name" value="Homeodomain-like_sf"/>
</dbReference>
<dbReference type="PROSITE" id="PS50977">
    <property type="entry name" value="HTH_TETR_2"/>
    <property type="match status" value="1"/>
</dbReference>
<name>A0ABU9CHX0_9BURK</name>
<evidence type="ECO:0000256" key="4">
    <source>
        <dbReference type="PROSITE-ProRule" id="PRU00335"/>
    </source>
</evidence>
<organism evidence="6 7">
    <name type="scientific">Pseudaquabacterium inlustre</name>
    <dbReference type="NCBI Taxonomy" id="2984192"/>
    <lineage>
        <taxon>Bacteria</taxon>
        <taxon>Pseudomonadati</taxon>
        <taxon>Pseudomonadota</taxon>
        <taxon>Betaproteobacteria</taxon>
        <taxon>Burkholderiales</taxon>
        <taxon>Sphaerotilaceae</taxon>
        <taxon>Pseudaquabacterium</taxon>
    </lineage>
</organism>
<keyword evidence="2 4" id="KW-0238">DNA-binding</keyword>
<proteinExistence type="predicted"/>
<evidence type="ECO:0000256" key="2">
    <source>
        <dbReference type="ARBA" id="ARBA00023125"/>
    </source>
</evidence>
<protein>
    <submittedName>
        <fullName evidence="6">TetR/AcrR family transcriptional regulator</fullName>
    </submittedName>
</protein>
<feature type="DNA-binding region" description="H-T-H motif" evidence="4">
    <location>
        <begin position="32"/>
        <end position="51"/>
    </location>
</feature>
<dbReference type="Gene3D" id="1.10.357.10">
    <property type="entry name" value="Tetracycline Repressor, domain 2"/>
    <property type="match status" value="1"/>
</dbReference>
<dbReference type="Proteomes" id="UP001365405">
    <property type="component" value="Unassembled WGS sequence"/>
</dbReference>
<dbReference type="PRINTS" id="PR00455">
    <property type="entry name" value="HTHTETR"/>
</dbReference>